<protein>
    <submittedName>
        <fullName evidence="3">Uncharacterized protein</fullName>
    </submittedName>
</protein>
<dbReference type="Proteomes" id="UP000887540">
    <property type="component" value="Unplaced"/>
</dbReference>
<feature type="transmembrane region" description="Helical" evidence="1">
    <location>
        <begin position="12"/>
        <end position="34"/>
    </location>
</feature>
<keyword evidence="1" id="KW-1133">Transmembrane helix</keyword>
<evidence type="ECO:0000313" key="2">
    <source>
        <dbReference type="Proteomes" id="UP000887540"/>
    </source>
</evidence>
<accession>A0A914C8D4</accession>
<keyword evidence="2" id="KW-1185">Reference proteome</keyword>
<sequence>MEHYLKGKPNNYIGLLLLGIPIMDQILNALVLLLTNTVIRRGMKNLVSRGSMNLQFFDPVIVAPLQSKWITRTSNRTQAIVNKTQVRAISAPSKTI</sequence>
<evidence type="ECO:0000313" key="3">
    <source>
        <dbReference type="WBParaSite" id="ACRNAN_Path_551.g2093.t1"/>
    </source>
</evidence>
<dbReference type="WBParaSite" id="ACRNAN_Path_551.g2093.t1">
    <property type="protein sequence ID" value="ACRNAN_Path_551.g2093.t1"/>
    <property type="gene ID" value="ACRNAN_Path_551.g2093"/>
</dbReference>
<proteinExistence type="predicted"/>
<evidence type="ECO:0000256" key="1">
    <source>
        <dbReference type="SAM" id="Phobius"/>
    </source>
</evidence>
<dbReference type="AlphaFoldDB" id="A0A914C8D4"/>
<keyword evidence="1" id="KW-0472">Membrane</keyword>
<name>A0A914C8D4_9BILA</name>
<organism evidence="2 3">
    <name type="scientific">Acrobeloides nanus</name>
    <dbReference type="NCBI Taxonomy" id="290746"/>
    <lineage>
        <taxon>Eukaryota</taxon>
        <taxon>Metazoa</taxon>
        <taxon>Ecdysozoa</taxon>
        <taxon>Nematoda</taxon>
        <taxon>Chromadorea</taxon>
        <taxon>Rhabditida</taxon>
        <taxon>Tylenchina</taxon>
        <taxon>Cephalobomorpha</taxon>
        <taxon>Cephaloboidea</taxon>
        <taxon>Cephalobidae</taxon>
        <taxon>Acrobeloides</taxon>
    </lineage>
</organism>
<keyword evidence="1" id="KW-0812">Transmembrane</keyword>
<reference evidence="3" key="1">
    <citation type="submission" date="2022-11" db="UniProtKB">
        <authorList>
            <consortium name="WormBaseParasite"/>
        </authorList>
    </citation>
    <scope>IDENTIFICATION</scope>
</reference>